<sequence>MGNILQSVKTKKEKNPDKFFGVGFCNIDSAYGTRGFDSNINMDKYVLKNRAEELKKYIDK</sequence>
<reference evidence="1 2" key="1">
    <citation type="journal article" date="2019" name="ISME J.">
        <title>Genome analyses of uncultured TG2/ZB3 bacteria in 'Margulisbacteria' specifically attached to ectosymbiotic spirochetes of protists in the termite gut.</title>
        <authorList>
            <person name="Utami Y.D."/>
            <person name="Kuwahara H."/>
            <person name="Igai K."/>
            <person name="Murakami T."/>
            <person name="Sugaya K."/>
            <person name="Morikawa T."/>
            <person name="Nagura Y."/>
            <person name="Yuki M."/>
            <person name="Deevong P."/>
            <person name="Inoue T."/>
            <person name="Kihara K."/>
            <person name="Lo N."/>
            <person name="Yamada A."/>
            <person name="Ohkuma M."/>
            <person name="Hongoh Y."/>
        </authorList>
    </citation>
    <scope>NUCLEOTIDE SEQUENCE [LARGE SCALE GENOMIC DNA]</scope>
    <source>
        <strain evidence="1">NkOx7-02</strain>
    </source>
</reference>
<dbReference type="AlphaFoldDB" id="A0A388TFP1"/>
<gene>
    <name evidence="1" type="ORF">NO2_0499</name>
</gene>
<dbReference type="EMBL" id="BGZO01000009">
    <property type="protein sequence ID" value="GBR75868.1"/>
    <property type="molecule type" value="Genomic_DNA"/>
</dbReference>
<organism evidence="1 2">
    <name type="scientific">Candidatus Termititenax persephonae</name>
    <dbReference type="NCBI Taxonomy" id="2218525"/>
    <lineage>
        <taxon>Bacteria</taxon>
        <taxon>Bacillati</taxon>
        <taxon>Candidatus Margulisiibacteriota</taxon>
        <taxon>Candidatus Termititenacia</taxon>
        <taxon>Candidatus Termititenacales</taxon>
        <taxon>Candidatus Termititenacaceae</taxon>
        <taxon>Candidatus Termititenax</taxon>
    </lineage>
</organism>
<dbReference type="Proteomes" id="UP000275925">
    <property type="component" value="Unassembled WGS sequence"/>
</dbReference>
<protein>
    <submittedName>
        <fullName evidence="1">Uncharacterized protein</fullName>
    </submittedName>
</protein>
<evidence type="ECO:0000313" key="2">
    <source>
        <dbReference type="Proteomes" id="UP000275925"/>
    </source>
</evidence>
<evidence type="ECO:0000313" key="1">
    <source>
        <dbReference type="EMBL" id="GBR75868.1"/>
    </source>
</evidence>
<proteinExistence type="predicted"/>
<comment type="caution">
    <text evidence="1">The sequence shown here is derived from an EMBL/GenBank/DDBJ whole genome shotgun (WGS) entry which is preliminary data.</text>
</comment>
<name>A0A388TFP1_9BACT</name>
<keyword evidence="2" id="KW-1185">Reference proteome</keyword>
<accession>A0A388TFP1</accession>